<evidence type="ECO:0000259" key="1">
    <source>
        <dbReference type="PROSITE" id="PS01124"/>
    </source>
</evidence>
<proteinExistence type="predicted"/>
<dbReference type="GO" id="GO:0003700">
    <property type="term" value="F:DNA-binding transcription factor activity"/>
    <property type="evidence" value="ECO:0007669"/>
    <property type="project" value="InterPro"/>
</dbReference>
<dbReference type="AlphaFoldDB" id="A0A7Y9ICX8"/>
<reference evidence="2 3" key="1">
    <citation type="submission" date="2020-07" db="EMBL/GenBank/DDBJ databases">
        <title>Sequencing the genomes of 1000 actinobacteria strains.</title>
        <authorList>
            <person name="Klenk H.-P."/>
        </authorList>
    </citation>
    <scope>NUCLEOTIDE SEQUENCE [LARGE SCALE GENOMIC DNA]</scope>
    <source>
        <strain evidence="2 3">DSM 22083</strain>
    </source>
</reference>
<dbReference type="Proteomes" id="UP000569914">
    <property type="component" value="Unassembled WGS sequence"/>
</dbReference>
<dbReference type="GO" id="GO:0043565">
    <property type="term" value="F:sequence-specific DNA binding"/>
    <property type="evidence" value="ECO:0007669"/>
    <property type="project" value="InterPro"/>
</dbReference>
<dbReference type="SMART" id="SM00342">
    <property type="entry name" value="HTH_ARAC"/>
    <property type="match status" value="1"/>
</dbReference>
<keyword evidence="3" id="KW-1185">Reference proteome</keyword>
<evidence type="ECO:0000313" key="2">
    <source>
        <dbReference type="EMBL" id="NYE74636.1"/>
    </source>
</evidence>
<sequence>MAAAMGLEIEDRPSDSPYVERVWRSRSFAVDRMMSVANPYPELVFWGERGRIRVAVQGPETRAGLAPVPPDTWFFGITFSLGTAFHHLPARLLLDGGIELPEVTGRRFELAGSHWFRPGFGTAERFVGRLVREGVLGRDPVVAAAADDHRPAVSLRTVQRRYLATTGLTPTAVRQILRARQAAMLIMEGMPPVEVVHRLGYFDQPHLTRSLARYIGRTVRQLRTTDPAEPLSLLYKTEPPPTA</sequence>
<dbReference type="InterPro" id="IPR018060">
    <property type="entry name" value="HTH_AraC"/>
</dbReference>
<dbReference type="PROSITE" id="PS01124">
    <property type="entry name" value="HTH_ARAC_FAMILY_2"/>
    <property type="match status" value="1"/>
</dbReference>
<evidence type="ECO:0000313" key="3">
    <source>
        <dbReference type="Proteomes" id="UP000569914"/>
    </source>
</evidence>
<feature type="domain" description="HTH araC/xylS-type" evidence="1">
    <location>
        <begin position="153"/>
        <end position="225"/>
    </location>
</feature>
<gene>
    <name evidence="2" type="ORF">BKA15_005965</name>
</gene>
<comment type="caution">
    <text evidence="2">The sequence shown here is derived from an EMBL/GenBank/DDBJ whole genome shotgun (WGS) entry which is preliminary data.</text>
</comment>
<name>A0A7Y9ICX8_9ACTN</name>
<organism evidence="2 3">
    <name type="scientific">Microlunatus parietis</name>
    <dbReference type="NCBI Taxonomy" id="682979"/>
    <lineage>
        <taxon>Bacteria</taxon>
        <taxon>Bacillati</taxon>
        <taxon>Actinomycetota</taxon>
        <taxon>Actinomycetes</taxon>
        <taxon>Propionibacteriales</taxon>
        <taxon>Propionibacteriaceae</taxon>
        <taxon>Microlunatus</taxon>
    </lineage>
</organism>
<protein>
    <recommendedName>
        <fullName evidence="1">HTH araC/xylS-type domain-containing protein</fullName>
    </recommendedName>
</protein>
<dbReference type="EMBL" id="JACCBU010000001">
    <property type="protein sequence ID" value="NYE74636.1"/>
    <property type="molecule type" value="Genomic_DNA"/>
</dbReference>
<dbReference type="Gene3D" id="1.10.10.60">
    <property type="entry name" value="Homeodomain-like"/>
    <property type="match status" value="1"/>
</dbReference>
<dbReference type="Pfam" id="PF12833">
    <property type="entry name" value="HTH_18"/>
    <property type="match status" value="1"/>
</dbReference>
<dbReference type="RefSeq" id="WP_312879524.1">
    <property type="nucleotide sequence ID" value="NZ_JACCBU010000001.1"/>
</dbReference>
<accession>A0A7Y9ICX8</accession>